<feature type="region of interest" description="Disordered" evidence="1">
    <location>
        <begin position="42"/>
        <end position="78"/>
    </location>
</feature>
<reference evidence="3 4" key="1">
    <citation type="journal article" date="2018" name="Sci. Rep.">
        <title>Raphidocelis subcapitata (=Pseudokirchneriella subcapitata) provides an insight into genome evolution and environmental adaptations in the Sphaeropleales.</title>
        <authorList>
            <person name="Suzuki S."/>
            <person name="Yamaguchi H."/>
            <person name="Nakajima N."/>
            <person name="Kawachi M."/>
        </authorList>
    </citation>
    <scope>NUCLEOTIDE SEQUENCE [LARGE SCALE GENOMIC DNA]</scope>
    <source>
        <strain evidence="3 4">NIES-35</strain>
    </source>
</reference>
<comment type="caution">
    <text evidence="3">The sequence shown here is derived from an EMBL/GenBank/DDBJ whole genome shotgun (WGS) entry which is preliminary data.</text>
</comment>
<dbReference type="Proteomes" id="UP000247498">
    <property type="component" value="Unassembled WGS sequence"/>
</dbReference>
<name>A0A2V0P1H6_9CHLO</name>
<keyword evidence="2" id="KW-0812">Transmembrane</keyword>
<evidence type="ECO:0000256" key="2">
    <source>
        <dbReference type="SAM" id="Phobius"/>
    </source>
</evidence>
<dbReference type="PANTHER" id="PTHR36343">
    <property type="entry name" value="EXPRESSED PROTEIN"/>
    <property type="match status" value="1"/>
</dbReference>
<dbReference type="PANTHER" id="PTHR36343:SF1">
    <property type="entry name" value="EXPRESSED PROTEIN"/>
    <property type="match status" value="1"/>
</dbReference>
<feature type="transmembrane region" description="Helical" evidence="2">
    <location>
        <begin position="84"/>
        <end position="108"/>
    </location>
</feature>
<accession>A0A2V0P1H6</accession>
<dbReference type="AlphaFoldDB" id="A0A2V0P1H6"/>
<sequence>MALSLASRSACGRVSAARQQGRTSLARPAGLTVNRRPVVTANVFGGGSEGPGEDKKFLSRDEEPEEYWSSKGERSGNNPLSDPLAIIGIVSILFPFLLLLVAIALGYIDLSVYK</sequence>
<keyword evidence="2" id="KW-1133">Transmembrane helix</keyword>
<evidence type="ECO:0000313" key="3">
    <source>
        <dbReference type="EMBL" id="GBF91047.1"/>
    </source>
</evidence>
<keyword evidence="4" id="KW-1185">Reference proteome</keyword>
<evidence type="ECO:0000256" key="1">
    <source>
        <dbReference type="SAM" id="MobiDB-lite"/>
    </source>
</evidence>
<proteinExistence type="predicted"/>
<feature type="compositionally biased region" description="Basic and acidic residues" evidence="1">
    <location>
        <begin position="52"/>
        <end position="61"/>
    </location>
</feature>
<dbReference type="EMBL" id="BDRX01000021">
    <property type="protein sequence ID" value="GBF91047.1"/>
    <property type="molecule type" value="Genomic_DNA"/>
</dbReference>
<evidence type="ECO:0000313" key="4">
    <source>
        <dbReference type="Proteomes" id="UP000247498"/>
    </source>
</evidence>
<dbReference type="InParanoid" id="A0A2V0P1H6"/>
<dbReference type="STRING" id="307507.A0A2V0P1H6"/>
<keyword evidence="2" id="KW-0472">Membrane</keyword>
<dbReference type="GO" id="GO:0009507">
    <property type="term" value="C:chloroplast"/>
    <property type="evidence" value="ECO:0007669"/>
    <property type="project" value="TreeGrafter"/>
</dbReference>
<protein>
    <submittedName>
        <fullName evidence="3">Uncharacterized protein</fullName>
    </submittedName>
</protein>
<organism evidence="3 4">
    <name type="scientific">Raphidocelis subcapitata</name>
    <dbReference type="NCBI Taxonomy" id="307507"/>
    <lineage>
        <taxon>Eukaryota</taxon>
        <taxon>Viridiplantae</taxon>
        <taxon>Chlorophyta</taxon>
        <taxon>core chlorophytes</taxon>
        <taxon>Chlorophyceae</taxon>
        <taxon>CS clade</taxon>
        <taxon>Sphaeropleales</taxon>
        <taxon>Selenastraceae</taxon>
        <taxon>Raphidocelis</taxon>
    </lineage>
</organism>
<dbReference type="OrthoDB" id="7333885at2759"/>
<gene>
    <name evidence="3" type="ORF">Rsub_03903</name>
</gene>
<feature type="region of interest" description="Disordered" evidence="1">
    <location>
        <begin position="1"/>
        <end position="23"/>
    </location>
</feature>
<dbReference type="FunCoup" id="A0A2V0P1H6">
    <property type="interactions" value="641"/>
</dbReference>